<evidence type="ECO:0000256" key="2">
    <source>
        <dbReference type="ARBA" id="ARBA00007424"/>
    </source>
</evidence>
<sequence>MSFAVQQRGSLQVTGITHRTPARAMPSMAVRSSLIAAAPAPARRQQQRRRPSLPVLAASKVYEGSLVGTGMKFGVVVARFNELVTKLLLDGALGAFSRHGVAADDIDVAWVPGSFELPVVAKAMAKSGKYDAVVTIGVVVRGATGHYDTVVGGATSGALGAATDTGVPVVFGVLTCETMEQALDRAGGKTGNKGGEAAVTAVEMASLLRDLRAEGKAAERWL</sequence>
<dbReference type="EMBL" id="SIDB01000007">
    <property type="protein sequence ID" value="KAI3430576.1"/>
    <property type="molecule type" value="Genomic_DNA"/>
</dbReference>
<keyword evidence="9" id="KW-1185">Reference proteome</keyword>
<evidence type="ECO:0000256" key="5">
    <source>
        <dbReference type="ARBA" id="ARBA00048785"/>
    </source>
</evidence>
<dbReference type="EC" id="2.5.1.78" evidence="7"/>
<evidence type="ECO:0000313" key="9">
    <source>
        <dbReference type="Proteomes" id="UP001055712"/>
    </source>
</evidence>
<organism evidence="8 9">
    <name type="scientific">Chlorella vulgaris</name>
    <name type="common">Green alga</name>
    <dbReference type="NCBI Taxonomy" id="3077"/>
    <lineage>
        <taxon>Eukaryota</taxon>
        <taxon>Viridiplantae</taxon>
        <taxon>Chlorophyta</taxon>
        <taxon>core chlorophytes</taxon>
        <taxon>Trebouxiophyceae</taxon>
        <taxon>Chlorellales</taxon>
        <taxon>Chlorellaceae</taxon>
        <taxon>Chlorella clade</taxon>
        <taxon>Chlorella</taxon>
    </lineage>
</organism>
<comment type="pathway">
    <text evidence="1 7">Cofactor biosynthesis; riboflavin biosynthesis; riboflavin from 2-hydroxy-3-oxobutyl phosphate and 5-amino-6-(D-ribitylamino)uracil: step 1/2.</text>
</comment>
<evidence type="ECO:0000256" key="4">
    <source>
        <dbReference type="ARBA" id="ARBA00022679"/>
    </source>
</evidence>
<dbReference type="NCBIfam" id="TIGR00114">
    <property type="entry name" value="lumazine-synth"/>
    <property type="match status" value="1"/>
</dbReference>
<protein>
    <recommendedName>
        <fullName evidence="7">6,7-dimethyl-8-ribityllumazine synthase</fullName>
        <shortName evidence="7">DMRL synthase</shortName>
        <ecNumber evidence="7">2.5.1.78</ecNumber>
    </recommendedName>
</protein>
<dbReference type="PANTHER" id="PTHR21058">
    <property type="entry name" value="6,7-DIMETHYL-8-RIBITYLLUMAZINE SYNTHASE DMRL SYNTHASE LUMAZINE SYNTHASE"/>
    <property type="match status" value="1"/>
</dbReference>
<keyword evidence="3 7" id="KW-0686">Riboflavin biosynthesis</keyword>
<reference evidence="8" key="1">
    <citation type="journal article" date="2019" name="Plant J.">
        <title>Chlorella vulgaris genome assembly and annotation reveals the molecular basis for metabolic acclimation to high light conditions.</title>
        <authorList>
            <person name="Cecchin M."/>
            <person name="Marcolungo L."/>
            <person name="Rossato M."/>
            <person name="Girolomoni L."/>
            <person name="Cosentino E."/>
            <person name="Cuine S."/>
            <person name="Li-Beisson Y."/>
            <person name="Delledonne M."/>
            <person name="Ballottari M."/>
        </authorList>
    </citation>
    <scope>NUCLEOTIDE SEQUENCE</scope>
    <source>
        <strain evidence="8">211/11P</strain>
    </source>
</reference>
<dbReference type="HAMAP" id="MF_00178">
    <property type="entry name" value="Lumazine_synth"/>
    <property type="match status" value="1"/>
</dbReference>
<evidence type="ECO:0000256" key="6">
    <source>
        <dbReference type="ARBA" id="ARBA00063688"/>
    </source>
</evidence>
<dbReference type="OrthoDB" id="2965at2759"/>
<keyword evidence="4 7" id="KW-0808">Transferase</keyword>
<dbReference type="InterPro" id="IPR034964">
    <property type="entry name" value="LS"/>
</dbReference>
<comment type="catalytic activity">
    <reaction evidence="5 7">
        <text>(2S)-2-hydroxy-3-oxobutyl phosphate + 5-amino-6-(D-ribitylamino)uracil = 6,7-dimethyl-8-(1-D-ribityl)lumazine + phosphate + 2 H2O + H(+)</text>
        <dbReference type="Rhea" id="RHEA:26152"/>
        <dbReference type="ChEBI" id="CHEBI:15377"/>
        <dbReference type="ChEBI" id="CHEBI:15378"/>
        <dbReference type="ChEBI" id="CHEBI:15934"/>
        <dbReference type="ChEBI" id="CHEBI:43474"/>
        <dbReference type="ChEBI" id="CHEBI:58201"/>
        <dbReference type="ChEBI" id="CHEBI:58830"/>
        <dbReference type="EC" id="2.5.1.78"/>
    </reaction>
</comment>
<reference evidence="8" key="2">
    <citation type="submission" date="2020-11" db="EMBL/GenBank/DDBJ databases">
        <authorList>
            <person name="Cecchin M."/>
            <person name="Marcolungo L."/>
            <person name="Rossato M."/>
            <person name="Girolomoni L."/>
            <person name="Cosentino E."/>
            <person name="Cuine S."/>
            <person name="Li-Beisson Y."/>
            <person name="Delledonne M."/>
            <person name="Ballottari M."/>
        </authorList>
    </citation>
    <scope>NUCLEOTIDE SEQUENCE</scope>
    <source>
        <strain evidence="8">211/11P</strain>
        <tissue evidence="8">Whole cell</tissue>
    </source>
</reference>
<name>A0A9D4TNP9_CHLVU</name>
<dbReference type="Pfam" id="PF00885">
    <property type="entry name" value="DMRL_synthase"/>
    <property type="match status" value="1"/>
</dbReference>
<dbReference type="CDD" id="cd09209">
    <property type="entry name" value="Lumazine_synthase-I"/>
    <property type="match status" value="1"/>
</dbReference>
<dbReference type="GO" id="GO:0009349">
    <property type="term" value="C:riboflavin synthase complex"/>
    <property type="evidence" value="ECO:0007669"/>
    <property type="project" value="UniProtKB-UniRule"/>
</dbReference>
<dbReference type="GO" id="GO:0000906">
    <property type="term" value="F:6,7-dimethyl-8-ribityllumazine synthase activity"/>
    <property type="evidence" value="ECO:0007669"/>
    <property type="project" value="UniProtKB-EC"/>
</dbReference>
<comment type="caution">
    <text evidence="8">The sequence shown here is derived from an EMBL/GenBank/DDBJ whole genome shotgun (WGS) entry which is preliminary data.</text>
</comment>
<dbReference type="AlphaFoldDB" id="A0A9D4TNP9"/>
<proteinExistence type="inferred from homology"/>
<evidence type="ECO:0000256" key="7">
    <source>
        <dbReference type="RuleBase" id="RU003795"/>
    </source>
</evidence>
<dbReference type="Gene3D" id="3.40.50.960">
    <property type="entry name" value="Lumazine/riboflavin synthase"/>
    <property type="match status" value="1"/>
</dbReference>
<comment type="subunit">
    <text evidence="6">Oligomer forming an icosahedral capsid.</text>
</comment>
<evidence type="ECO:0000313" key="8">
    <source>
        <dbReference type="EMBL" id="KAI3430576.1"/>
    </source>
</evidence>
<dbReference type="SUPFAM" id="SSF52121">
    <property type="entry name" value="Lumazine synthase"/>
    <property type="match status" value="1"/>
</dbReference>
<dbReference type="GO" id="GO:0009231">
    <property type="term" value="P:riboflavin biosynthetic process"/>
    <property type="evidence" value="ECO:0007669"/>
    <property type="project" value="UniProtKB-KW"/>
</dbReference>
<dbReference type="InterPro" id="IPR002180">
    <property type="entry name" value="LS/RS"/>
</dbReference>
<dbReference type="InterPro" id="IPR036467">
    <property type="entry name" value="LS/RS_sf"/>
</dbReference>
<evidence type="ECO:0000256" key="1">
    <source>
        <dbReference type="ARBA" id="ARBA00004917"/>
    </source>
</evidence>
<dbReference type="Proteomes" id="UP001055712">
    <property type="component" value="Unassembled WGS sequence"/>
</dbReference>
<gene>
    <name evidence="8" type="ORF">D9Q98_005169</name>
</gene>
<dbReference type="FunFam" id="3.40.50.960:FF:000001">
    <property type="entry name" value="6,7-dimethyl-8-ribityllumazine synthase"/>
    <property type="match status" value="1"/>
</dbReference>
<comment type="similarity">
    <text evidence="2 7">Belongs to the DMRL synthase family.</text>
</comment>
<dbReference type="PANTHER" id="PTHR21058:SF0">
    <property type="entry name" value="6,7-DIMETHYL-8-RIBITYLLUMAZINE SYNTHASE"/>
    <property type="match status" value="1"/>
</dbReference>
<comment type="function">
    <text evidence="7">Catalyzes the formation of 6,7-dimethyl-8-ribityllumazine by condensation of 5-amino-6-(D-ribitylamino)uracil with 3,4-dihydroxy-2-butanone 4-phosphate. This is the penultimate step in the biosynthesis of riboflavin.</text>
</comment>
<evidence type="ECO:0000256" key="3">
    <source>
        <dbReference type="ARBA" id="ARBA00022619"/>
    </source>
</evidence>
<accession>A0A9D4TNP9</accession>